<dbReference type="Proteomes" id="UP001177160">
    <property type="component" value="Unassembled WGS sequence"/>
</dbReference>
<keyword evidence="1 4" id="KW-0378">Hydrolase</keyword>
<dbReference type="InterPro" id="IPR013780">
    <property type="entry name" value="Glyco_hydro_b"/>
</dbReference>
<keyword evidence="2" id="KW-0326">Glycosidase</keyword>
<dbReference type="Gene3D" id="2.60.40.1180">
    <property type="entry name" value="Golgi alpha-mannosidase II"/>
    <property type="match status" value="1"/>
</dbReference>
<dbReference type="InterPro" id="IPR006047">
    <property type="entry name" value="GH13_cat_dom"/>
</dbReference>
<evidence type="ECO:0000259" key="3">
    <source>
        <dbReference type="SMART" id="SM00642"/>
    </source>
</evidence>
<keyword evidence="5" id="KW-1185">Reference proteome</keyword>
<comment type="caution">
    <text evidence="4">The sequence shown here is derived from an EMBL/GenBank/DDBJ whole genome shotgun (WGS) entry which is preliminary data.</text>
</comment>
<dbReference type="PANTHER" id="PTHR10357:SF210">
    <property type="entry name" value="MALTODEXTRIN GLUCOSIDASE"/>
    <property type="match status" value="1"/>
</dbReference>
<organism evidence="4 5">
    <name type="scientific">Paracholeplasma manati</name>
    <dbReference type="NCBI Taxonomy" id="591373"/>
    <lineage>
        <taxon>Bacteria</taxon>
        <taxon>Bacillati</taxon>
        <taxon>Mycoplasmatota</taxon>
        <taxon>Mollicutes</taxon>
        <taxon>Acholeplasmatales</taxon>
        <taxon>Acholeplasmataceae</taxon>
        <taxon>Paracholeplasma</taxon>
    </lineage>
</organism>
<dbReference type="EMBL" id="JAOVQM010000007">
    <property type="protein sequence ID" value="MCV2232643.1"/>
    <property type="molecule type" value="Genomic_DNA"/>
</dbReference>
<evidence type="ECO:0000313" key="4">
    <source>
        <dbReference type="EMBL" id="MCV2232643.1"/>
    </source>
</evidence>
<feature type="domain" description="Glycosyl hydrolase family 13 catalytic" evidence="3">
    <location>
        <begin position="22"/>
        <end position="390"/>
    </location>
</feature>
<evidence type="ECO:0000313" key="5">
    <source>
        <dbReference type="Proteomes" id="UP001177160"/>
    </source>
</evidence>
<accession>A0ABT2Y7B8</accession>
<dbReference type="RefSeq" id="WP_263608830.1">
    <property type="nucleotide sequence ID" value="NZ_JAOVQM010000007.1"/>
</dbReference>
<dbReference type="SUPFAM" id="SSF51011">
    <property type="entry name" value="Glycosyl hydrolase domain"/>
    <property type="match status" value="1"/>
</dbReference>
<evidence type="ECO:0000256" key="2">
    <source>
        <dbReference type="ARBA" id="ARBA00023295"/>
    </source>
</evidence>
<dbReference type="Pfam" id="PF00128">
    <property type="entry name" value="Alpha-amylase"/>
    <property type="match status" value="1"/>
</dbReference>
<dbReference type="PANTHER" id="PTHR10357">
    <property type="entry name" value="ALPHA-AMYLASE FAMILY MEMBER"/>
    <property type="match status" value="1"/>
</dbReference>
<gene>
    <name evidence="4" type="ORF">N7548_07405</name>
</gene>
<dbReference type="SUPFAM" id="SSF51445">
    <property type="entry name" value="(Trans)glycosidases"/>
    <property type="match status" value="1"/>
</dbReference>
<dbReference type="InterPro" id="IPR017853">
    <property type="entry name" value="GH"/>
</dbReference>
<reference evidence="4" key="1">
    <citation type="submission" date="2022-09" db="EMBL/GenBank/DDBJ databases">
        <title>Novel Mycoplasma species identified in domestic and wild animals.</title>
        <authorList>
            <person name="Volokhov D.V."/>
            <person name="Furtak V.A."/>
            <person name="Zagorodnyaya T.A."/>
        </authorList>
    </citation>
    <scope>NUCLEOTIDE SEQUENCE</scope>
    <source>
        <strain evidence="4">Oakley</strain>
    </source>
</reference>
<evidence type="ECO:0000256" key="1">
    <source>
        <dbReference type="ARBA" id="ARBA00022801"/>
    </source>
</evidence>
<proteinExistence type="predicted"/>
<dbReference type="SMART" id="SM00642">
    <property type="entry name" value="Aamy"/>
    <property type="match status" value="1"/>
</dbReference>
<dbReference type="Gene3D" id="3.20.20.80">
    <property type="entry name" value="Glycosidases"/>
    <property type="match status" value="1"/>
</dbReference>
<protein>
    <submittedName>
        <fullName evidence="4">Glycoside hydrolase family 13 protein</fullName>
    </submittedName>
</protein>
<dbReference type="GO" id="GO:0016787">
    <property type="term" value="F:hydrolase activity"/>
    <property type="evidence" value="ECO:0007669"/>
    <property type="project" value="UniProtKB-KW"/>
</dbReference>
<sequence>MRKPWLYDERLKNPNMGRIVYQVIVDRFVPAENLADKQSLYAYPRSLKQWHEQPKGGSFMADAKYWSHELEFWGGDLKSLMTKLDYLKELDIDMLYLNPIFDSLSNHKYDASDYLKISPEYGDIQDLKALADALHQQNQRLILDGVFNHMGVNSPYFQSALDESSPYRQWFYFGQSYPEGVRLWADAKSLPELNLENEAVKDYIYKKESSVIRSYLKQGVDGFRLDVAFDIGYDILKDLTNHAHQEKDSALIVGETWNYPKRWLNAMDGVMNFTLREIIFHTVEQTFSPKKTNTLLEKMVTDCGVDALLKSWNILDNHDTVRLNHRLKQPDQILAEVMQFTFPGSPNLYYGSELGMTGGNDPENRAPMAWDLYDETSERLAWVKRLIQVHKQEKALMVGDYLPLLSESFIAYERHTDDVSDTVLVIINPSEKAQEEHILVPDSSLMNFSKFDILLGDTKEVSMVAGLLKVKLEPKSFVLLKPSTQPEKSYTPYKRV</sequence>
<name>A0ABT2Y7B8_9MOLU</name>
<dbReference type="CDD" id="cd11338">
    <property type="entry name" value="AmyAc_CMD"/>
    <property type="match status" value="1"/>
</dbReference>